<dbReference type="EMBL" id="VOFY01000012">
    <property type="protein sequence ID" value="KAA8587794.1"/>
    <property type="molecule type" value="Genomic_DNA"/>
</dbReference>
<evidence type="ECO:0008006" key="3">
    <source>
        <dbReference type="Google" id="ProtNLM"/>
    </source>
</evidence>
<dbReference type="PANTHER" id="PTHR45913:SF11">
    <property type="entry name" value="EPM2A-INTERACTING PROTEIN 1"/>
    <property type="match status" value="1"/>
</dbReference>
<evidence type="ECO:0000313" key="2">
    <source>
        <dbReference type="Proteomes" id="UP000327493"/>
    </source>
</evidence>
<gene>
    <name evidence="1" type="ORF">FQN60_016656</name>
</gene>
<keyword evidence="2" id="KW-1185">Reference proteome</keyword>
<dbReference type="PANTHER" id="PTHR45913">
    <property type="entry name" value="EPM2A-INTERACTING PROTEIN 1"/>
    <property type="match status" value="1"/>
</dbReference>
<name>A0A5J5D339_9PERO</name>
<evidence type="ECO:0000313" key="1">
    <source>
        <dbReference type="EMBL" id="KAA8587794.1"/>
    </source>
</evidence>
<comment type="caution">
    <text evidence="1">The sequence shown here is derived from an EMBL/GenBank/DDBJ whole genome shotgun (WGS) entry which is preliminary data.</text>
</comment>
<feature type="non-terminal residue" evidence="1">
    <location>
        <position position="131"/>
    </location>
</feature>
<accession>A0A5J5D339</accession>
<organism evidence="1 2">
    <name type="scientific">Etheostoma spectabile</name>
    <name type="common">orangethroat darter</name>
    <dbReference type="NCBI Taxonomy" id="54343"/>
    <lineage>
        <taxon>Eukaryota</taxon>
        <taxon>Metazoa</taxon>
        <taxon>Chordata</taxon>
        <taxon>Craniata</taxon>
        <taxon>Vertebrata</taxon>
        <taxon>Euteleostomi</taxon>
        <taxon>Actinopterygii</taxon>
        <taxon>Neopterygii</taxon>
        <taxon>Teleostei</taxon>
        <taxon>Neoteleostei</taxon>
        <taxon>Acanthomorphata</taxon>
        <taxon>Eupercaria</taxon>
        <taxon>Perciformes</taxon>
        <taxon>Percoidei</taxon>
        <taxon>Percidae</taxon>
        <taxon>Etheostomatinae</taxon>
        <taxon>Etheostoma</taxon>
    </lineage>
</organism>
<dbReference type="Proteomes" id="UP000327493">
    <property type="component" value="Chromosome 12"/>
</dbReference>
<dbReference type="AlphaFoldDB" id="A0A5J5D339"/>
<protein>
    <recommendedName>
        <fullName evidence="3">DUF4371 domain-containing protein</fullName>
    </recommendedName>
</protein>
<sequence length="131" mass="14245">MKSTAAVKASFIVAEEIANASKSFSEGAFLKQYMLKVCEQVCPDQLQTFQNVSLSRNTIADRVKELAENLTTQLAEETRSYTAFSLAVDESTDNTDTAQLSIFIRGVKSDLSVTEELLDVAAVHGTTTGQD</sequence>
<proteinExistence type="predicted"/>
<reference evidence="1 2" key="1">
    <citation type="submission" date="2019-08" db="EMBL/GenBank/DDBJ databases">
        <title>A chromosome-level genome assembly, high-density linkage maps, and genome scans reveal the genomic architecture of hybrid incompatibilities underlying speciation via character displacement in darters (Percidae: Etheostominae).</title>
        <authorList>
            <person name="Moran R.L."/>
            <person name="Catchen J.M."/>
            <person name="Fuller R.C."/>
        </authorList>
    </citation>
    <scope>NUCLEOTIDE SEQUENCE [LARGE SCALE GENOMIC DNA]</scope>
    <source>
        <strain evidence="1">EspeVRDwgs_2016</strain>
        <tissue evidence="1">Muscle</tissue>
    </source>
</reference>